<organism evidence="1 2">
    <name type="scientific">Candidozyma auris</name>
    <name type="common">Yeast</name>
    <name type="synonym">Candida auris</name>
    <dbReference type="NCBI Taxonomy" id="498019"/>
    <lineage>
        <taxon>Eukaryota</taxon>
        <taxon>Fungi</taxon>
        <taxon>Dikarya</taxon>
        <taxon>Ascomycota</taxon>
        <taxon>Saccharomycotina</taxon>
        <taxon>Pichiomycetes</taxon>
        <taxon>Metschnikowiaceae</taxon>
        <taxon>Candidozyma</taxon>
    </lineage>
</organism>
<protein>
    <submittedName>
        <fullName evidence="1">Uncharacterized protein</fullName>
    </submittedName>
</protein>
<dbReference type="AlphaFoldDB" id="A0A0L0NR68"/>
<gene>
    <name evidence="1" type="ORF">QG37_07152</name>
</gene>
<proteinExistence type="predicted"/>
<evidence type="ECO:0000313" key="1">
    <source>
        <dbReference type="EMBL" id="KND96538.1"/>
    </source>
</evidence>
<name>A0A0L0NR68_CANAR</name>
<dbReference type="EMBL" id="LGST01000054">
    <property type="protein sequence ID" value="KND96538.1"/>
    <property type="molecule type" value="Genomic_DNA"/>
</dbReference>
<accession>A0A0L0NR68</accession>
<evidence type="ECO:0000313" key="2">
    <source>
        <dbReference type="Proteomes" id="UP000037122"/>
    </source>
</evidence>
<dbReference type="Proteomes" id="UP000037122">
    <property type="component" value="Unassembled WGS sequence"/>
</dbReference>
<dbReference type="VEuPathDB" id="FungiDB:QG37_07152"/>
<sequence>MKHASYMPLFYNMPFFIKKKKGFLDLRSKKLPQTVIESPLMIVAMSELDRNM</sequence>
<reference evidence="2" key="1">
    <citation type="journal article" date="2015" name="BMC Genomics">
        <title>Draft genome of a commonly misdiagnosed multidrug resistant pathogen Candida auris.</title>
        <authorList>
            <person name="Chatterjee S."/>
            <person name="Alampalli S.V."/>
            <person name="Nageshan R.K."/>
            <person name="Chettiar S.T."/>
            <person name="Joshi S."/>
            <person name="Tatu U.S."/>
        </authorList>
    </citation>
    <scope>NUCLEOTIDE SEQUENCE [LARGE SCALE GENOMIC DNA]</scope>
    <source>
        <strain evidence="2">6684</strain>
    </source>
</reference>
<comment type="caution">
    <text evidence="1">The sequence shown here is derived from an EMBL/GenBank/DDBJ whole genome shotgun (WGS) entry which is preliminary data.</text>
</comment>